<accession>A0A942TGS2</accession>
<dbReference type="PIRSF" id="PIRSF002070">
    <property type="entry name" value="SSB"/>
    <property type="match status" value="1"/>
</dbReference>
<dbReference type="GO" id="GO:0009295">
    <property type="term" value="C:nucleoid"/>
    <property type="evidence" value="ECO:0007669"/>
    <property type="project" value="TreeGrafter"/>
</dbReference>
<dbReference type="PANTHER" id="PTHR10302:SF27">
    <property type="entry name" value="SINGLE-STRANDED DNA-BINDING PROTEIN"/>
    <property type="match status" value="1"/>
</dbReference>
<dbReference type="SUPFAM" id="SSF50249">
    <property type="entry name" value="Nucleic acid-binding proteins"/>
    <property type="match status" value="1"/>
</dbReference>
<evidence type="ECO:0000256" key="3">
    <source>
        <dbReference type="PIRNR" id="PIRNR002070"/>
    </source>
</evidence>
<keyword evidence="5" id="KW-1185">Reference proteome</keyword>
<proteinExistence type="inferred from homology"/>
<dbReference type="GO" id="GO:0006260">
    <property type="term" value="P:DNA replication"/>
    <property type="evidence" value="ECO:0007669"/>
    <property type="project" value="InterPro"/>
</dbReference>
<reference evidence="4 5" key="1">
    <citation type="submission" date="2021-05" db="EMBL/GenBank/DDBJ databases">
        <title>Novel Bacillus species.</title>
        <authorList>
            <person name="Liu G."/>
        </authorList>
    </citation>
    <scope>NUCLEOTIDE SEQUENCE [LARGE SCALE GENOMIC DNA]</scope>
    <source>
        <strain evidence="5">FJAT-49780</strain>
    </source>
</reference>
<evidence type="ECO:0000313" key="5">
    <source>
        <dbReference type="Proteomes" id="UP000681414"/>
    </source>
</evidence>
<comment type="subunit">
    <text evidence="2">Homotetramer.</text>
</comment>
<name>A0A942TGS2_9BACI</name>
<dbReference type="Pfam" id="PF00436">
    <property type="entry name" value="SSB"/>
    <property type="match status" value="1"/>
</dbReference>
<evidence type="ECO:0000256" key="1">
    <source>
        <dbReference type="ARBA" id="ARBA00023125"/>
    </source>
</evidence>
<organism evidence="4 5">
    <name type="scientific">Lederbergia citri</name>
    <dbReference type="NCBI Taxonomy" id="2833580"/>
    <lineage>
        <taxon>Bacteria</taxon>
        <taxon>Bacillati</taxon>
        <taxon>Bacillota</taxon>
        <taxon>Bacilli</taxon>
        <taxon>Bacillales</taxon>
        <taxon>Bacillaceae</taxon>
        <taxon>Lederbergia</taxon>
    </lineage>
</organism>
<evidence type="ECO:0000256" key="2">
    <source>
        <dbReference type="HAMAP-Rule" id="MF_00984"/>
    </source>
</evidence>
<dbReference type="Gene3D" id="2.40.50.140">
    <property type="entry name" value="Nucleic acid-binding proteins"/>
    <property type="match status" value="1"/>
</dbReference>
<dbReference type="GO" id="GO:0003697">
    <property type="term" value="F:single-stranded DNA binding"/>
    <property type="evidence" value="ECO:0007669"/>
    <property type="project" value="UniProtKB-UniRule"/>
</dbReference>
<comment type="caution">
    <text evidence="2">Lacks conserved residue(s) required for the propagation of feature annotation.</text>
</comment>
<dbReference type="HAMAP" id="MF_00984">
    <property type="entry name" value="SSB"/>
    <property type="match status" value="1"/>
</dbReference>
<dbReference type="InterPro" id="IPR012340">
    <property type="entry name" value="NA-bd_OB-fold"/>
</dbReference>
<dbReference type="EMBL" id="JAGYPG010000002">
    <property type="protein sequence ID" value="MBS4195824.1"/>
    <property type="molecule type" value="Genomic_DNA"/>
</dbReference>
<dbReference type="NCBIfam" id="TIGR00621">
    <property type="entry name" value="ssb"/>
    <property type="match status" value="1"/>
</dbReference>
<protein>
    <recommendedName>
        <fullName evidence="2 3">Single-stranded DNA-binding protein</fullName>
        <shortName evidence="2">SSB</shortName>
    </recommendedName>
</protein>
<dbReference type="InterPro" id="IPR011344">
    <property type="entry name" value="ssDNA-bd"/>
</dbReference>
<evidence type="ECO:0000313" key="4">
    <source>
        <dbReference type="EMBL" id="MBS4195824.1"/>
    </source>
</evidence>
<dbReference type="CDD" id="cd04496">
    <property type="entry name" value="SSB_OBF"/>
    <property type="match status" value="1"/>
</dbReference>
<gene>
    <name evidence="4" type="primary">ssb</name>
    <name evidence="4" type="ORF">KHA97_12220</name>
</gene>
<dbReference type="AlphaFoldDB" id="A0A942TGS2"/>
<keyword evidence="1 2" id="KW-0238">DNA-binding</keyword>
<dbReference type="RefSeq" id="WP_213125013.1">
    <property type="nucleotide sequence ID" value="NZ_JAGYPG010000002.1"/>
</dbReference>
<dbReference type="InterPro" id="IPR000424">
    <property type="entry name" value="Primosome_PriB/ssb"/>
</dbReference>
<dbReference type="PANTHER" id="PTHR10302">
    <property type="entry name" value="SINGLE-STRANDED DNA-BINDING PROTEIN"/>
    <property type="match status" value="1"/>
</dbReference>
<sequence length="120" mass="13535">MINQVTLVGRLTKDPVIRYTMEGTPVMNVTLALNRHYRNAKGDFDADFVLCTLWNKAAENTSKYCTKGSLIGIMGRIQTRNYDGLEGKKVYVTEVIADTVKFLGSRPAEEKTDEKELLPF</sequence>
<dbReference type="Proteomes" id="UP000681414">
    <property type="component" value="Unassembled WGS sequence"/>
</dbReference>
<comment type="caution">
    <text evidence="4">The sequence shown here is derived from an EMBL/GenBank/DDBJ whole genome shotgun (WGS) entry which is preliminary data.</text>
</comment>
<dbReference type="PROSITE" id="PS50935">
    <property type="entry name" value="SSB"/>
    <property type="match status" value="1"/>
</dbReference>